<organism evidence="1 2">
    <name type="scientific">Streptomyces kanamyceticus</name>
    <dbReference type="NCBI Taxonomy" id="1967"/>
    <lineage>
        <taxon>Bacteria</taxon>
        <taxon>Bacillati</taxon>
        <taxon>Actinomycetota</taxon>
        <taxon>Actinomycetes</taxon>
        <taxon>Kitasatosporales</taxon>
        <taxon>Streptomycetaceae</taxon>
        <taxon>Streptomyces</taxon>
    </lineage>
</organism>
<dbReference type="RefSeq" id="WP_055548778.1">
    <property type="nucleotide sequence ID" value="NZ_CP023699.1"/>
</dbReference>
<reference evidence="1 2" key="1">
    <citation type="submission" date="2017-09" db="EMBL/GenBank/DDBJ databases">
        <authorList>
            <person name="Lee N."/>
            <person name="Cho B.-K."/>
        </authorList>
    </citation>
    <scope>NUCLEOTIDE SEQUENCE [LARGE SCALE GENOMIC DNA]</scope>
    <source>
        <strain evidence="1 2">ATCC 12853</strain>
    </source>
</reference>
<dbReference type="AlphaFoldDB" id="A0A5J6GGR2"/>
<dbReference type="Proteomes" id="UP000325529">
    <property type="component" value="Chromosome"/>
</dbReference>
<name>A0A5J6GGR2_STRKN</name>
<dbReference type="EMBL" id="CP023699">
    <property type="protein sequence ID" value="QEU92356.1"/>
    <property type="molecule type" value="Genomic_DNA"/>
</dbReference>
<sequence>MARDKGRDNPGRNRKPKVLRREVFVFTEGEVTEPEFITFVTENGKRAESGREIVCTVENRSAPTKRRKPLPLVEEAIDKWVEVERAAKKAKLKPTDWNWPQVWCLFDRDEHEDIPTAFSRAKKAKVHVAYSHPCFELWRLLHYKDHTSSFGGVCESAAGLLRNQSAFPQTYGPTIQSVSKEQAKRVMPGQLKGKYDKARQFAKALSPEYTGPDQSRWDPYTDVWRFVEDGLDVVDY</sequence>
<evidence type="ECO:0000313" key="2">
    <source>
        <dbReference type="Proteomes" id="UP000325529"/>
    </source>
</evidence>
<keyword evidence="2" id="KW-1185">Reference proteome</keyword>
<dbReference type="Pfam" id="PF13707">
    <property type="entry name" value="RloB"/>
    <property type="match status" value="1"/>
</dbReference>
<dbReference type="InterPro" id="IPR025591">
    <property type="entry name" value="RloB"/>
</dbReference>
<accession>A0A5J6GGR2</accession>
<protein>
    <submittedName>
        <fullName evidence="1">RloB domain-containing protein</fullName>
    </submittedName>
</protein>
<dbReference type="KEGG" id="ska:CP970_16885"/>
<evidence type="ECO:0000313" key="1">
    <source>
        <dbReference type="EMBL" id="QEU92356.1"/>
    </source>
</evidence>
<proteinExistence type="predicted"/>
<gene>
    <name evidence="1" type="ORF">CP970_16885</name>
</gene>